<evidence type="ECO:0000313" key="3">
    <source>
        <dbReference type="Proteomes" id="UP000789739"/>
    </source>
</evidence>
<proteinExistence type="predicted"/>
<evidence type="ECO:0000313" key="2">
    <source>
        <dbReference type="EMBL" id="CAG8475820.1"/>
    </source>
</evidence>
<evidence type="ECO:0000256" key="1">
    <source>
        <dbReference type="SAM" id="MobiDB-lite"/>
    </source>
</evidence>
<keyword evidence="3" id="KW-1185">Reference proteome</keyword>
<accession>A0A9N8W9X6</accession>
<gene>
    <name evidence="2" type="ORF">PBRASI_LOCUS1318</name>
</gene>
<protein>
    <submittedName>
        <fullName evidence="2">3620_t:CDS:1</fullName>
    </submittedName>
</protein>
<sequence length="47" mass="5226">MSSSESSDHEKSSNDLGTSRVASSDIHKSPQGPQRELYAKRVPYFID</sequence>
<name>A0A9N8W9X6_9GLOM</name>
<dbReference type="EMBL" id="CAJVPI010000083">
    <property type="protein sequence ID" value="CAG8475820.1"/>
    <property type="molecule type" value="Genomic_DNA"/>
</dbReference>
<dbReference type="AlphaFoldDB" id="A0A9N8W9X6"/>
<reference evidence="2" key="1">
    <citation type="submission" date="2021-06" db="EMBL/GenBank/DDBJ databases">
        <authorList>
            <person name="Kallberg Y."/>
            <person name="Tangrot J."/>
            <person name="Rosling A."/>
        </authorList>
    </citation>
    <scope>NUCLEOTIDE SEQUENCE</scope>
    <source>
        <strain evidence="2">BR232B</strain>
    </source>
</reference>
<dbReference type="Proteomes" id="UP000789739">
    <property type="component" value="Unassembled WGS sequence"/>
</dbReference>
<organism evidence="2 3">
    <name type="scientific">Paraglomus brasilianum</name>
    <dbReference type="NCBI Taxonomy" id="144538"/>
    <lineage>
        <taxon>Eukaryota</taxon>
        <taxon>Fungi</taxon>
        <taxon>Fungi incertae sedis</taxon>
        <taxon>Mucoromycota</taxon>
        <taxon>Glomeromycotina</taxon>
        <taxon>Glomeromycetes</taxon>
        <taxon>Paraglomerales</taxon>
        <taxon>Paraglomeraceae</taxon>
        <taxon>Paraglomus</taxon>
    </lineage>
</organism>
<comment type="caution">
    <text evidence="2">The sequence shown here is derived from an EMBL/GenBank/DDBJ whole genome shotgun (WGS) entry which is preliminary data.</text>
</comment>
<feature type="compositionally biased region" description="Basic and acidic residues" evidence="1">
    <location>
        <begin position="1"/>
        <end position="13"/>
    </location>
</feature>
<feature type="region of interest" description="Disordered" evidence="1">
    <location>
        <begin position="1"/>
        <end position="47"/>
    </location>
</feature>